<evidence type="ECO:0000313" key="3">
    <source>
        <dbReference type="EMBL" id="OOZ41288.1"/>
    </source>
</evidence>
<keyword evidence="2" id="KW-0732">Signal</keyword>
<reference evidence="3 4" key="1">
    <citation type="submission" date="2016-11" db="EMBL/GenBank/DDBJ databases">
        <title>Mixed transmission modes and dynamic genome evolution in an obligate animal-bacterial symbiosis.</title>
        <authorList>
            <person name="Russell S.L."/>
            <person name="Corbett-Detig R.B."/>
            <person name="Cavanaugh C.M."/>
        </authorList>
    </citation>
    <scope>NUCLEOTIDE SEQUENCE [LARGE SCALE GENOMIC DNA]</scope>
    <source>
        <strain evidence="3">Sp-SM6</strain>
    </source>
</reference>
<evidence type="ECO:0000313" key="4">
    <source>
        <dbReference type="Proteomes" id="UP000190198"/>
    </source>
</evidence>
<evidence type="ECO:0000256" key="1">
    <source>
        <dbReference type="SAM" id="MobiDB-lite"/>
    </source>
</evidence>
<organism evidence="3 4">
    <name type="scientific">Solemya elarraichensis gill symbiont</name>
    <dbReference type="NCBI Taxonomy" id="1918949"/>
    <lineage>
        <taxon>Bacteria</taxon>
        <taxon>Pseudomonadati</taxon>
        <taxon>Pseudomonadota</taxon>
        <taxon>Gammaproteobacteria</taxon>
        <taxon>sulfur-oxidizing symbionts</taxon>
    </lineage>
</organism>
<comment type="caution">
    <text evidence="3">The sequence shown here is derived from an EMBL/GenBank/DDBJ whole genome shotgun (WGS) entry which is preliminary data.</text>
</comment>
<feature type="region of interest" description="Disordered" evidence="1">
    <location>
        <begin position="29"/>
        <end position="54"/>
    </location>
</feature>
<dbReference type="RefSeq" id="WP_078476698.1">
    <property type="nucleotide sequence ID" value="NZ_MPRK01000065.1"/>
</dbReference>
<dbReference type="Proteomes" id="UP000190198">
    <property type="component" value="Unassembled WGS sequence"/>
</dbReference>
<dbReference type="InterPro" id="IPR038696">
    <property type="entry name" value="IalB_sf"/>
</dbReference>
<dbReference type="Pfam" id="PF06776">
    <property type="entry name" value="IalB"/>
    <property type="match status" value="1"/>
</dbReference>
<gene>
    <name evidence="3" type="ORF">BOW52_04820</name>
</gene>
<dbReference type="AlphaFoldDB" id="A0A1T2L852"/>
<feature type="chain" id="PRO_5012504379" description="Invasion-associated locus B family protein" evidence="2">
    <location>
        <begin position="22"/>
        <end position="195"/>
    </location>
</feature>
<accession>A0A1T2L852</accession>
<protein>
    <recommendedName>
        <fullName evidence="5">Invasion-associated locus B family protein</fullName>
    </recommendedName>
</protein>
<sequence length="195" mass="20845">MNKRFLVAAAALLMSTTMVTAHEQAAKPATEAAAAAPAAQQAPKRKPSTNPENGKKYGDWLKECEFFVEADKDVEICQLVQPLVDEKSKKVLLKTVIGYVPNQKEAVLAVFLPLGIFLPPGVQMRVDGQGKVAIIPVNICLPAGCQAGSDLDAEFTGRLKNGNKLLMVFANHAGKPVTVELSLKGMTAGLDSFKK</sequence>
<evidence type="ECO:0000256" key="2">
    <source>
        <dbReference type="SAM" id="SignalP"/>
    </source>
</evidence>
<dbReference type="EMBL" id="MPRK01000065">
    <property type="protein sequence ID" value="OOZ41288.1"/>
    <property type="molecule type" value="Genomic_DNA"/>
</dbReference>
<dbReference type="InterPro" id="IPR010642">
    <property type="entry name" value="Invasion_prot_B"/>
</dbReference>
<dbReference type="Gene3D" id="2.60.40.1880">
    <property type="entry name" value="Invasion associated locus B (IalB) protein"/>
    <property type="match status" value="1"/>
</dbReference>
<dbReference type="OrthoDB" id="7057139at2"/>
<proteinExistence type="predicted"/>
<feature type="signal peptide" evidence="2">
    <location>
        <begin position="1"/>
        <end position="21"/>
    </location>
</feature>
<evidence type="ECO:0008006" key="5">
    <source>
        <dbReference type="Google" id="ProtNLM"/>
    </source>
</evidence>
<name>A0A1T2L852_9GAMM</name>
<feature type="compositionally biased region" description="Low complexity" evidence="1">
    <location>
        <begin position="29"/>
        <end position="42"/>
    </location>
</feature>
<keyword evidence="4" id="KW-1185">Reference proteome</keyword>